<feature type="domain" description="DUF6531" evidence="2">
    <location>
        <begin position="209"/>
        <end position="281"/>
    </location>
</feature>
<dbReference type="Pfam" id="PF05593">
    <property type="entry name" value="RHS_repeat"/>
    <property type="match status" value="3"/>
</dbReference>
<evidence type="ECO:0000313" key="5">
    <source>
        <dbReference type="Proteomes" id="UP000244450"/>
    </source>
</evidence>
<dbReference type="PANTHER" id="PTHR32305:SF15">
    <property type="entry name" value="PROTEIN RHSA-RELATED"/>
    <property type="match status" value="1"/>
</dbReference>
<dbReference type="Pfam" id="PF25023">
    <property type="entry name" value="TEN_YD-shell"/>
    <property type="match status" value="2"/>
</dbReference>
<dbReference type="InterPro" id="IPR006530">
    <property type="entry name" value="YD"/>
</dbReference>
<keyword evidence="1" id="KW-0677">Repeat</keyword>
<reference evidence="4 5" key="1">
    <citation type="submission" date="2018-04" db="EMBL/GenBank/DDBJ databases">
        <title>Chitinophaga fuyangensis sp. nov., isolated from soil in a chemical factory.</title>
        <authorList>
            <person name="Chen K."/>
        </authorList>
    </citation>
    <scope>NUCLEOTIDE SEQUENCE [LARGE SCALE GENOMIC DNA]</scope>
    <source>
        <strain evidence="4 5">LY-1</strain>
    </source>
</reference>
<evidence type="ECO:0000313" key="4">
    <source>
        <dbReference type="EMBL" id="PUZ25555.1"/>
    </source>
</evidence>
<dbReference type="RefSeq" id="WP_108687395.1">
    <property type="nucleotide sequence ID" value="NZ_QCYK01000002.1"/>
</dbReference>
<evidence type="ECO:0000259" key="2">
    <source>
        <dbReference type="Pfam" id="PF20148"/>
    </source>
</evidence>
<dbReference type="InterPro" id="IPR031325">
    <property type="entry name" value="RHS_repeat"/>
</dbReference>
<dbReference type="InterPro" id="IPR050708">
    <property type="entry name" value="T6SS_VgrG/RHS"/>
</dbReference>
<sequence>MNPVNQHFTLVVGIDSHFTTTPPFNPLHPFIGMIADPVDYIPFIGASVFVNRVPRGVSDTSGFLFSGQHIPLVGAFAEAPLIAHESVNFFGSLHTFAEGRRLSPCVYSVMSCNDVGIPLSAHAGEKYTPKFSLFAPTSFSIPIPKGNPVLVGGPMVPDLTGAAINLLASYGFSALLKKAGSFFKKPAKQVTDDLGSTLEKEADKTIHCGDPVNVVTGVVQYTGCDFELPGPLPLKWERAWYSDSRYTGLLGHGYTIPFDTQLKCCGDYNAVLLPDGRGVGFPLLQPGEQYYLRTEKLTLKREVDHYQLVQHKTRLRYLLKPHPEKTDEYRLSAIFNEQGFSINIAYHHDQLAYIRDSTGRMIHVTTDHKHRITAVRVAEKSGKVHPLVQYMYNEAGDLCEIKDALHQATRLVYEAHRLVKKTDRNGQSFYWQYENGRCIHSWGDHGLLEVKLDYHPGYNIITDGLGRSTTYHYDEHHLITQITAAGAHRFIDYTAFEERFRDIDEAGHVTGYSYDERGNCTSIQRPDGALEKFMYDENDRVTLHTDAAGHHTVRVYNTQGLLQTLIRADNGMTTYEYNADHLLAAICEEDGRRTTFKYDTAYNLTALCRPDGSTDTWHYDGLGRCIRAVNAAGGVQSFLYDLLGRVTRIQQPDGNIVWLDYNAYDDVIKAQDSQHDVHFSYTPLGSLHQRKEGHRTLQFLYNGQEELLKIVNEHHEAYRFQRDDRGRIISETGFDGTTRQYERLENGWIKQVTHPGGRHTLYEYDAAGRVARCEYSDGSWEIFNYNKNGQLIEATNEQATISLERDNMGRVVLERSVVAGQAHTVHSIYNRQHQRTAIHSSLGAAIHLHYTPMGQVARLQADMEDQHWQADFGYNVLGLEAERWLPGGIISSFEYDHAGHPLRHKIHKGNKDLRKRRYAWNANERLVSMLNELNNGQVNYTHDDFGNLAMAEFEDGRKQYKSPDAVGNLYRNPQREDRRYHAGGQLARANGWTYAHDAEGNLQRRTSDTGAVWQYTWCSNGMLRTVTRPDGEVISFEYDALGRRVSKIAEGQVTRWVWDGNVPLHEWRYALDARPACTLDEMGQLQVAGTEPVEGLITWVFEEDGFAPAAKLRASGSDTIVTDYLGTPVEMYDAQGNKTWGCELDIYGKARTLGMGEAGDCPFRYQGQYEDVETGLHYNRFRYYSAEEGTFLSKDPIKIRGGLNQYKYVSDTNAQIDPLGLEGTYLFRGDDYYTGGNVGTPLGGNADITTPWEHVRRASDGETSRFTSFSENKGKAQKFGKTRKIFRGDLEPLEKNGKIKIHTPESVYDAMKNSGNKKLMKDANNVKNIMKTNMEILIEGEIDGTFFKACN</sequence>
<name>A0A2T7BGZ9_9BACT</name>
<evidence type="ECO:0000259" key="3">
    <source>
        <dbReference type="Pfam" id="PF25023"/>
    </source>
</evidence>
<comment type="caution">
    <text evidence="4">The sequence shown here is derived from an EMBL/GenBank/DDBJ whole genome shotgun (WGS) entry which is preliminary data.</text>
</comment>
<dbReference type="NCBIfam" id="TIGR03696">
    <property type="entry name" value="Rhs_assc_core"/>
    <property type="match status" value="1"/>
</dbReference>
<dbReference type="InterPro" id="IPR045351">
    <property type="entry name" value="DUF6531"/>
</dbReference>
<feature type="domain" description="Teneurin-like YD-shell" evidence="3">
    <location>
        <begin position="927"/>
        <end position="1048"/>
    </location>
</feature>
<dbReference type="InterPro" id="IPR022385">
    <property type="entry name" value="Rhs_assc_core"/>
</dbReference>
<dbReference type="Pfam" id="PF20148">
    <property type="entry name" value="DUF6531"/>
    <property type="match status" value="1"/>
</dbReference>
<protein>
    <recommendedName>
        <fullName evidence="6">Type IV secretion protein Rhs</fullName>
    </recommendedName>
</protein>
<dbReference type="NCBIfam" id="TIGR01643">
    <property type="entry name" value="YD_repeat_2x"/>
    <property type="match status" value="7"/>
</dbReference>
<dbReference type="PANTHER" id="PTHR32305">
    <property type="match status" value="1"/>
</dbReference>
<keyword evidence="5" id="KW-1185">Reference proteome</keyword>
<dbReference type="Gene3D" id="2.180.10.10">
    <property type="entry name" value="RHS repeat-associated core"/>
    <property type="match status" value="3"/>
</dbReference>
<dbReference type="InterPro" id="IPR056823">
    <property type="entry name" value="TEN-like_YD-shell"/>
</dbReference>
<dbReference type="OrthoDB" id="9765204at2"/>
<evidence type="ECO:0008006" key="6">
    <source>
        <dbReference type="Google" id="ProtNLM"/>
    </source>
</evidence>
<feature type="domain" description="Teneurin-like YD-shell" evidence="3">
    <location>
        <begin position="535"/>
        <end position="683"/>
    </location>
</feature>
<dbReference type="SUPFAM" id="SSF63829">
    <property type="entry name" value="Calcium-dependent phosphotriesterase"/>
    <property type="match status" value="1"/>
</dbReference>
<proteinExistence type="predicted"/>
<dbReference type="EMBL" id="QCYK01000002">
    <property type="protein sequence ID" value="PUZ25555.1"/>
    <property type="molecule type" value="Genomic_DNA"/>
</dbReference>
<dbReference type="Proteomes" id="UP000244450">
    <property type="component" value="Unassembled WGS sequence"/>
</dbReference>
<gene>
    <name evidence="4" type="ORF">DCC81_14835</name>
</gene>
<evidence type="ECO:0000256" key="1">
    <source>
        <dbReference type="ARBA" id="ARBA00022737"/>
    </source>
</evidence>
<accession>A0A2T7BGZ9</accession>
<organism evidence="4 5">
    <name type="scientific">Chitinophaga parva</name>
    <dbReference type="NCBI Taxonomy" id="2169414"/>
    <lineage>
        <taxon>Bacteria</taxon>
        <taxon>Pseudomonadati</taxon>
        <taxon>Bacteroidota</taxon>
        <taxon>Chitinophagia</taxon>
        <taxon>Chitinophagales</taxon>
        <taxon>Chitinophagaceae</taxon>
        <taxon>Chitinophaga</taxon>
    </lineage>
</organism>